<reference evidence="1" key="1">
    <citation type="submission" date="2021-08" db="EMBL/GenBank/DDBJ databases">
        <title>The first chromosome-level gecko genome reveals the dynamic sex chromosomes of Neotropical dwarf geckos (Sphaerodactylidae: Sphaerodactylus).</title>
        <authorList>
            <person name="Pinto B.J."/>
            <person name="Keating S.E."/>
            <person name="Gamble T."/>
        </authorList>
    </citation>
    <scope>NUCLEOTIDE SEQUENCE</scope>
    <source>
        <strain evidence="1">TG3544</strain>
    </source>
</reference>
<gene>
    <name evidence="1" type="ORF">K3G42_030796</name>
</gene>
<sequence>MWGALCLRMPTERALSATSGTRAIGSPPLTYKVFFPGASNAPVCPTITTATQEVPGTGFLVLSKHQARGDCFSLPSSPNRFAQALSFERRTNTLVAPFKALPTSP</sequence>
<dbReference type="Proteomes" id="UP000827872">
    <property type="component" value="Linkage Group LG04"/>
</dbReference>
<name>A0ACB8FKD2_9SAUR</name>
<keyword evidence="2" id="KW-1185">Reference proteome</keyword>
<comment type="caution">
    <text evidence="1">The sequence shown here is derived from an EMBL/GenBank/DDBJ whole genome shotgun (WGS) entry which is preliminary data.</text>
</comment>
<dbReference type="EMBL" id="CM037617">
    <property type="protein sequence ID" value="KAH8005692.1"/>
    <property type="molecule type" value="Genomic_DNA"/>
</dbReference>
<organism evidence="1 2">
    <name type="scientific">Sphaerodactylus townsendi</name>
    <dbReference type="NCBI Taxonomy" id="933632"/>
    <lineage>
        <taxon>Eukaryota</taxon>
        <taxon>Metazoa</taxon>
        <taxon>Chordata</taxon>
        <taxon>Craniata</taxon>
        <taxon>Vertebrata</taxon>
        <taxon>Euteleostomi</taxon>
        <taxon>Lepidosauria</taxon>
        <taxon>Squamata</taxon>
        <taxon>Bifurcata</taxon>
        <taxon>Gekkota</taxon>
        <taxon>Sphaerodactylidae</taxon>
        <taxon>Sphaerodactylus</taxon>
    </lineage>
</organism>
<accession>A0ACB8FKD2</accession>
<evidence type="ECO:0000313" key="1">
    <source>
        <dbReference type="EMBL" id="KAH8005692.1"/>
    </source>
</evidence>
<proteinExistence type="predicted"/>
<evidence type="ECO:0000313" key="2">
    <source>
        <dbReference type="Proteomes" id="UP000827872"/>
    </source>
</evidence>
<protein>
    <submittedName>
        <fullName evidence="1">Uncharacterized protein</fullName>
    </submittedName>
</protein>